<dbReference type="InterPro" id="IPR027417">
    <property type="entry name" value="P-loop_NTPase"/>
</dbReference>
<sequence length="233" mass="24699">MDIENTTPALVLESVVKEHAAGPSRVAAVRDASLHIARGEIVVVCGESGAGKSSLLQVAGCLQSPTRGAVYVDGCDVAGLGVNGSADLRRRRIGFVFQEYNLMSALTARENVALPLELDGVRRADRQAHAALQEVGIADLAGRFPEEMSGGQRQRVAIARALIGPRRLVIADEPTGALDSASSRVVRETLVERARQHGAGVLVGTHDREWLSVADRVLEMSDGVLSHATRGPE</sequence>
<feature type="domain" description="ABC transporter" evidence="4">
    <location>
        <begin position="10"/>
        <end position="233"/>
    </location>
</feature>
<evidence type="ECO:0000313" key="6">
    <source>
        <dbReference type="Proteomes" id="UP001501585"/>
    </source>
</evidence>
<evidence type="ECO:0000259" key="4">
    <source>
        <dbReference type="PROSITE" id="PS50893"/>
    </source>
</evidence>
<dbReference type="InterPro" id="IPR017911">
    <property type="entry name" value="MacB-like_ATP-bd"/>
</dbReference>
<dbReference type="InterPro" id="IPR015854">
    <property type="entry name" value="ABC_transpr_LolD-like"/>
</dbReference>
<dbReference type="PROSITE" id="PS50893">
    <property type="entry name" value="ABC_TRANSPORTER_2"/>
    <property type="match status" value="1"/>
</dbReference>
<evidence type="ECO:0000256" key="3">
    <source>
        <dbReference type="ARBA" id="ARBA00022840"/>
    </source>
</evidence>
<dbReference type="Pfam" id="PF00005">
    <property type="entry name" value="ABC_tran"/>
    <property type="match status" value="1"/>
</dbReference>
<keyword evidence="3 5" id="KW-0067">ATP-binding</keyword>
<dbReference type="InterPro" id="IPR003439">
    <property type="entry name" value="ABC_transporter-like_ATP-bd"/>
</dbReference>
<dbReference type="PANTHER" id="PTHR24220">
    <property type="entry name" value="IMPORT ATP-BINDING PROTEIN"/>
    <property type="match status" value="1"/>
</dbReference>
<keyword evidence="1" id="KW-0813">Transport</keyword>
<evidence type="ECO:0000313" key="5">
    <source>
        <dbReference type="EMBL" id="GAA1999043.1"/>
    </source>
</evidence>
<keyword evidence="6" id="KW-1185">Reference proteome</keyword>
<dbReference type="PROSITE" id="PS00211">
    <property type="entry name" value="ABC_TRANSPORTER_1"/>
    <property type="match status" value="1"/>
</dbReference>
<organism evidence="5 6">
    <name type="scientific">Nocardiopsis rhodophaea</name>
    <dbReference type="NCBI Taxonomy" id="280238"/>
    <lineage>
        <taxon>Bacteria</taxon>
        <taxon>Bacillati</taxon>
        <taxon>Actinomycetota</taxon>
        <taxon>Actinomycetes</taxon>
        <taxon>Streptosporangiales</taxon>
        <taxon>Nocardiopsidaceae</taxon>
        <taxon>Nocardiopsis</taxon>
    </lineage>
</organism>
<accession>A0ABN2T697</accession>
<dbReference type="EMBL" id="BAAAPC010000010">
    <property type="protein sequence ID" value="GAA1999043.1"/>
    <property type="molecule type" value="Genomic_DNA"/>
</dbReference>
<dbReference type="Gene3D" id="3.40.50.300">
    <property type="entry name" value="P-loop containing nucleotide triphosphate hydrolases"/>
    <property type="match status" value="1"/>
</dbReference>
<dbReference type="SMART" id="SM00382">
    <property type="entry name" value="AAA"/>
    <property type="match status" value="1"/>
</dbReference>
<dbReference type="CDD" id="cd03255">
    <property type="entry name" value="ABC_MJ0796_LolCDE_FtsE"/>
    <property type="match status" value="1"/>
</dbReference>
<comment type="caution">
    <text evidence="5">The sequence shown here is derived from an EMBL/GenBank/DDBJ whole genome shotgun (WGS) entry which is preliminary data.</text>
</comment>
<evidence type="ECO:0000256" key="2">
    <source>
        <dbReference type="ARBA" id="ARBA00022741"/>
    </source>
</evidence>
<keyword evidence="2" id="KW-0547">Nucleotide-binding</keyword>
<dbReference type="PANTHER" id="PTHR24220:SF685">
    <property type="entry name" value="ABC TRANSPORTER RELATED"/>
    <property type="match status" value="1"/>
</dbReference>
<dbReference type="InterPro" id="IPR003593">
    <property type="entry name" value="AAA+_ATPase"/>
</dbReference>
<dbReference type="RefSeq" id="WP_344162631.1">
    <property type="nucleotide sequence ID" value="NZ_BAAAPC010000010.1"/>
</dbReference>
<name>A0ABN2T697_9ACTN</name>
<protein>
    <submittedName>
        <fullName evidence="5">ABC transporter ATP-binding protein</fullName>
    </submittedName>
</protein>
<dbReference type="GO" id="GO:0005524">
    <property type="term" value="F:ATP binding"/>
    <property type="evidence" value="ECO:0007669"/>
    <property type="project" value="UniProtKB-KW"/>
</dbReference>
<evidence type="ECO:0000256" key="1">
    <source>
        <dbReference type="ARBA" id="ARBA00022448"/>
    </source>
</evidence>
<dbReference type="InterPro" id="IPR017871">
    <property type="entry name" value="ABC_transporter-like_CS"/>
</dbReference>
<dbReference type="Proteomes" id="UP001501585">
    <property type="component" value="Unassembled WGS sequence"/>
</dbReference>
<reference evidence="5 6" key="1">
    <citation type="journal article" date="2019" name="Int. J. Syst. Evol. Microbiol.">
        <title>The Global Catalogue of Microorganisms (GCM) 10K type strain sequencing project: providing services to taxonomists for standard genome sequencing and annotation.</title>
        <authorList>
            <consortium name="The Broad Institute Genomics Platform"/>
            <consortium name="The Broad Institute Genome Sequencing Center for Infectious Disease"/>
            <person name="Wu L."/>
            <person name="Ma J."/>
        </authorList>
    </citation>
    <scope>NUCLEOTIDE SEQUENCE [LARGE SCALE GENOMIC DNA]</scope>
    <source>
        <strain evidence="5 6">JCM 15313</strain>
    </source>
</reference>
<gene>
    <name evidence="5" type="ORF">GCM10009799_27650</name>
</gene>
<proteinExistence type="predicted"/>
<dbReference type="SUPFAM" id="SSF52540">
    <property type="entry name" value="P-loop containing nucleoside triphosphate hydrolases"/>
    <property type="match status" value="1"/>
</dbReference>